<dbReference type="Pfam" id="PF01370">
    <property type="entry name" value="Epimerase"/>
    <property type="match status" value="1"/>
</dbReference>
<dbReference type="OrthoDB" id="9801785at2"/>
<evidence type="ECO:0000313" key="2">
    <source>
        <dbReference type="EMBL" id="RAI38659.1"/>
    </source>
</evidence>
<dbReference type="InterPro" id="IPR036291">
    <property type="entry name" value="NAD(P)-bd_dom_sf"/>
</dbReference>
<dbReference type="Gene3D" id="3.90.25.10">
    <property type="entry name" value="UDP-galactose 4-epimerase, domain 1"/>
    <property type="match status" value="1"/>
</dbReference>
<comment type="caution">
    <text evidence="2">The sequence shown here is derived from an EMBL/GenBank/DDBJ whole genome shotgun (WGS) entry which is preliminary data.</text>
</comment>
<protein>
    <submittedName>
        <fullName evidence="2">NAD-dependent dehydratase</fullName>
    </submittedName>
</protein>
<sequence>MRDIAVVCGAGGFIGGYLVKRLKADGYWVRGVDVKFPAYERTAADDYLLLDLRDPIDCARALRVGNYSPKEVYQLAGKMGGIEFIESEEYLVLTTNALINLNMINAAAAAHVSRYFFPSSVAVYRDMSRMEAELREEGAYPAMPDNDYGWEKLFSERVVSAFQKRFGAAVRIGRFQNCYGPGNEWKGGRENSLAALCRKIALANDGETIKVFGDGSAVRNFIFIEDAVEAIISIMRSDVSAPVNVGTREYITISDLVDIIARIAEKVVKPRFIEGPTGVRFRRFSTEQIEMLGWKARNSLQEGLRLTYDWIRAEALEDARRQIVDI</sequence>
<proteinExistence type="predicted"/>
<dbReference type="PANTHER" id="PTHR43245">
    <property type="entry name" value="BIFUNCTIONAL POLYMYXIN RESISTANCE PROTEIN ARNA"/>
    <property type="match status" value="1"/>
</dbReference>
<dbReference type="RefSeq" id="WP_111357411.1">
    <property type="nucleotide sequence ID" value="NZ_NHSK01000260.1"/>
</dbReference>
<keyword evidence="3" id="KW-1185">Reference proteome</keyword>
<dbReference type="SUPFAM" id="SSF51735">
    <property type="entry name" value="NAD(P)-binding Rossmann-fold domains"/>
    <property type="match status" value="1"/>
</dbReference>
<evidence type="ECO:0000259" key="1">
    <source>
        <dbReference type="Pfam" id="PF01370"/>
    </source>
</evidence>
<name>A0A327KIM8_9BRAD</name>
<dbReference type="InterPro" id="IPR001509">
    <property type="entry name" value="Epimerase_deHydtase"/>
</dbReference>
<dbReference type="Gene3D" id="3.40.50.720">
    <property type="entry name" value="NAD(P)-binding Rossmann-like Domain"/>
    <property type="match status" value="1"/>
</dbReference>
<dbReference type="AlphaFoldDB" id="A0A327KIM8"/>
<dbReference type="PANTHER" id="PTHR43245:SF13">
    <property type="entry name" value="UDP-D-APIOSE_UDP-D-XYLOSE SYNTHASE 2"/>
    <property type="match status" value="1"/>
</dbReference>
<dbReference type="Proteomes" id="UP000248863">
    <property type="component" value="Unassembled WGS sequence"/>
</dbReference>
<reference evidence="2 3" key="1">
    <citation type="submission" date="2017-07" db="EMBL/GenBank/DDBJ databases">
        <title>Draft Genome Sequences of Select Purple Nonsulfur Bacteria.</title>
        <authorList>
            <person name="Lasarre B."/>
            <person name="Mckinlay J.B."/>
        </authorList>
    </citation>
    <scope>NUCLEOTIDE SEQUENCE [LARGE SCALE GENOMIC DNA]</scope>
    <source>
        <strain evidence="2 3">DSM 11907</strain>
    </source>
</reference>
<dbReference type="InterPro" id="IPR050177">
    <property type="entry name" value="Lipid_A_modif_metabolic_enz"/>
</dbReference>
<accession>A0A327KIM8</accession>
<organism evidence="2 3">
    <name type="scientific">Rhodoplanes elegans</name>
    <dbReference type="NCBI Taxonomy" id="29408"/>
    <lineage>
        <taxon>Bacteria</taxon>
        <taxon>Pseudomonadati</taxon>
        <taxon>Pseudomonadota</taxon>
        <taxon>Alphaproteobacteria</taxon>
        <taxon>Hyphomicrobiales</taxon>
        <taxon>Nitrobacteraceae</taxon>
        <taxon>Rhodoplanes</taxon>
    </lineage>
</organism>
<feature type="domain" description="NAD-dependent epimerase/dehydratase" evidence="1">
    <location>
        <begin position="6"/>
        <end position="246"/>
    </location>
</feature>
<gene>
    <name evidence="2" type="ORF">CH338_12010</name>
</gene>
<evidence type="ECO:0000313" key="3">
    <source>
        <dbReference type="Proteomes" id="UP000248863"/>
    </source>
</evidence>
<dbReference type="EMBL" id="NPEU01000114">
    <property type="protein sequence ID" value="RAI38659.1"/>
    <property type="molecule type" value="Genomic_DNA"/>
</dbReference>